<name>A0ABZ0PHA1_9PROT</name>
<evidence type="ECO:0000256" key="1">
    <source>
        <dbReference type="ARBA" id="ARBA00006987"/>
    </source>
</evidence>
<sequence>MPLPRRTALALAAALPAGLAQAQEYPARPPRLLLGFPPGSAADAAARVIAPPLGTALGQSIVVENRPGAGSNIATEQAVRAAPDGYTLFLGSVANTINASLQRDLPFDFARDLAPIAPLVSVPNLLVVHPSVPAQNVAELVALARGGQLFFGSSGIGTAPHLSGELFNLMTGTRMTHVPYPGSGQAVTDLLAGRVGVMFSPASTVIQHVRAGRLRGLASTGATRTAAAPELPTMIEAGLAGFVSAVWFGLMAPAATPAPIIARLAEAVRVAMNTGETRAQLAAQGFDVLEGGPADLARLIAEETAKWARVVEASGARNN</sequence>
<dbReference type="InterPro" id="IPR042100">
    <property type="entry name" value="Bug_dom1"/>
</dbReference>
<evidence type="ECO:0000313" key="4">
    <source>
        <dbReference type="Proteomes" id="UP001305521"/>
    </source>
</evidence>
<dbReference type="Gene3D" id="3.40.190.10">
    <property type="entry name" value="Periplasmic binding protein-like II"/>
    <property type="match status" value="1"/>
</dbReference>
<keyword evidence="4" id="KW-1185">Reference proteome</keyword>
<feature type="signal peptide" evidence="2">
    <location>
        <begin position="1"/>
        <end position="22"/>
    </location>
</feature>
<dbReference type="InterPro" id="IPR005064">
    <property type="entry name" value="BUG"/>
</dbReference>
<dbReference type="SUPFAM" id="SSF53850">
    <property type="entry name" value="Periplasmic binding protein-like II"/>
    <property type="match status" value="1"/>
</dbReference>
<dbReference type="PANTHER" id="PTHR42928:SF5">
    <property type="entry name" value="BLR1237 PROTEIN"/>
    <property type="match status" value="1"/>
</dbReference>
<dbReference type="Proteomes" id="UP001305521">
    <property type="component" value="Chromosome"/>
</dbReference>
<feature type="chain" id="PRO_5045112557" evidence="2">
    <location>
        <begin position="23"/>
        <end position="319"/>
    </location>
</feature>
<proteinExistence type="inferred from homology"/>
<evidence type="ECO:0000256" key="2">
    <source>
        <dbReference type="SAM" id="SignalP"/>
    </source>
</evidence>
<reference evidence="3 4" key="1">
    <citation type="submission" date="2023-11" db="EMBL/GenBank/DDBJ databases">
        <title>Arctic aerobic anoxygenic photoheterotroph Sediminicoccus rosea KRV36 adapts its photosynthesis to long days of polar summer.</title>
        <authorList>
            <person name="Tomasch J."/>
            <person name="Kopejtka K."/>
            <person name="Bily T."/>
            <person name="Gardiner A.T."/>
            <person name="Gardian Z."/>
            <person name="Shivaramu S."/>
            <person name="Koblizek M."/>
            <person name="Engelhardt F."/>
            <person name="Kaftan D."/>
        </authorList>
    </citation>
    <scope>NUCLEOTIDE SEQUENCE [LARGE SCALE GENOMIC DNA]</scope>
    <source>
        <strain evidence="3 4">R-30</strain>
    </source>
</reference>
<comment type="similarity">
    <text evidence="1">Belongs to the UPF0065 (bug) family.</text>
</comment>
<dbReference type="RefSeq" id="WP_318649079.1">
    <property type="nucleotide sequence ID" value="NZ_CP137852.1"/>
</dbReference>
<accession>A0ABZ0PHA1</accession>
<gene>
    <name evidence="3" type="ORF">R9Z33_23870</name>
</gene>
<dbReference type="PIRSF" id="PIRSF017082">
    <property type="entry name" value="YflP"/>
    <property type="match status" value="1"/>
</dbReference>
<dbReference type="Gene3D" id="3.40.190.150">
    <property type="entry name" value="Bordetella uptake gene, domain 1"/>
    <property type="match status" value="1"/>
</dbReference>
<dbReference type="PANTHER" id="PTHR42928">
    <property type="entry name" value="TRICARBOXYLATE-BINDING PROTEIN"/>
    <property type="match status" value="1"/>
</dbReference>
<evidence type="ECO:0000313" key="3">
    <source>
        <dbReference type="EMBL" id="WPB85114.1"/>
    </source>
</evidence>
<keyword evidence="2" id="KW-0732">Signal</keyword>
<organism evidence="3 4">
    <name type="scientific">Sediminicoccus rosea</name>
    <dbReference type="NCBI Taxonomy" id="1225128"/>
    <lineage>
        <taxon>Bacteria</taxon>
        <taxon>Pseudomonadati</taxon>
        <taxon>Pseudomonadota</taxon>
        <taxon>Alphaproteobacteria</taxon>
        <taxon>Acetobacterales</taxon>
        <taxon>Roseomonadaceae</taxon>
        <taxon>Sediminicoccus</taxon>
    </lineage>
</organism>
<dbReference type="Pfam" id="PF03401">
    <property type="entry name" value="TctC"/>
    <property type="match status" value="1"/>
</dbReference>
<protein>
    <submittedName>
        <fullName evidence="3">Tripartite tricarboxylate transporter substrate binding protein</fullName>
    </submittedName>
</protein>
<dbReference type="EMBL" id="CP137852">
    <property type="protein sequence ID" value="WPB85114.1"/>
    <property type="molecule type" value="Genomic_DNA"/>
</dbReference>
<dbReference type="CDD" id="cd13578">
    <property type="entry name" value="PBP2_Bug27"/>
    <property type="match status" value="1"/>
</dbReference>